<name>A0A9P6N273_9FUNG</name>
<dbReference type="InterPro" id="IPR036864">
    <property type="entry name" value="Zn2-C6_fun-type_DNA-bd_sf"/>
</dbReference>
<dbReference type="InterPro" id="IPR001138">
    <property type="entry name" value="Zn2Cys6_DnaBD"/>
</dbReference>
<gene>
    <name evidence="2" type="ORF">BGZ80_001559</name>
</gene>
<dbReference type="GO" id="GO:0000981">
    <property type="term" value="F:DNA-binding transcription factor activity, RNA polymerase II-specific"/>
    <property type="evidence" value="ECO:0007669"/>
    <property type="project" value="InterPro"/>
</dbReference>
<reference evidence="2" key="1">
    <citation type="journal article" date="2020" name="Fungal Divers.">
        <title>Resolving the Mortierellaceae phylogeny through synthesis of multi-gene phylogenetics and phylogenomics.</title>
        <authorList>
            <person name="Vandepol N."/>
            <person name="Liber J."/>
            <person name="Desiro A."/>
            <person name="Na H."/>
            <person name="Kennedy M."/>
            <person name="Barry K."/>
            <person name="Grigoriev I.V."/>
            <person name="Miller A.N."/>
            <person name="O'Donnell K."/>
            <person name="Stajich J.E."/>
            <person name="Bonito G."/>
        </authorList>
    </citation>
    <scope>NUCLEOTIDE SEQUENCE</scope>
    <source>
        <strain evidence="2">NRRL 2769</strain>
    </source>
</reference>
<accession>A0A9P6N273</accession>
<protein>
    <recommendedName>
        <fullName evidence="4">Zn(2)-C6 fungal-type domain-containing protein</fullName>
    </recommendedName>
</protein>
<keyword evidence="3" id="KW-1185">Reference proteome</keyword>
<sequence length="578" mass="62770">MNPLAGSMQVFEFQADSSVSLVSTAAINRKSCDHCFLNRKTCDKVRQADSGEKCKRCAKDNRPCTFTPTVHLYHIADCVGRHQCRAKVIQAMGGVKKEVQFKTIEIPIVCDMDNDIDRTLFEYIQKNPNLLVYNNRIKSFLAQEMLGISPDHDPVSNTPYGQSVLNYVRKDTFLSSQVSCILYTNPYIALIDQQIPPPSVNVRGSFSGDQYGGGSNPLTSPMQGPAKPYVPHRPHPYLNASPRAHPAQNVVRHGSMNSEVFTGFTNGGIPGSQVSPSASPLSLSPLDSAAVLGFDQRRHSNGFVADMTASVNPYGGAYQQVQPFQQQQQQHHPYAAQSPYPQPQFFVNNNSYRRTPSPFSTSPVAPSPIQQYTSQPPSPLELSLSAGTNLGTLSNNSHQNLTSLFDNNMTMGNQSSQSLHRRQPSMSSLSASSSASPAMSNNNQGGDMPTPGSSAPMVITTLNEDGHEVGFYYAVPAVSLNPGASDADLFQDFTVMEDTLGENFVWVENLFDENATGVVAGDASGSNLSPSSAIPIPGAGVSESMMMEGLLAQQRQQHDEWSSQYAPQDSYDNHTLQG</sequence>
<evidence type="ECO:0008006" key="4">
    <source>
        <dbReference type="Google" id="ProtNLM"/>
    </source>
</evidence>
<dbReference type="SUPFAM" id="SSF57701">
    <property type="entry name" value="Zn2/Cys6 DNA-binding domain"/>
    <property type="match status" value="1"/>
</dbReference>
<dbReference type="EMBL" id="JAAAID010000136">
    <property type="protein sequence ID" value="KAG0021851.1"/>
    <property type="molecule type" value="Genomic_DNA"/>
</dbReference>
<evidence type="ECO:0000256" key="1">
    <source>
        <dbReference type="SAM" id="MobiDB-lite"/>
    </source>
</evidence>
<comment type="caution">
    <text evidence="2">The sequence shown here is derived from an EMBL/GenBank/DDBJ whole genome shotgun (WGS) entry which is preliminary data.</text>
</comment>
<dbReference type="GO" id="GO:0008270">
    <property type="term" value="F:zinc ion binding"/>
    <property type="evidence" value="ECO:0007669"/>
    <property type="project" value="InterPro"/>
</dbReference>
<organism evidence="2 3">
    <name type="scientific">Entomortierella chlamydospora</name>
    <dbReference type="NCBI Taxonomy" id="101097"/>
    <lineage>
        <taxon>Eukaryota</taxon>
        <taxon>Fungi</taxon>
        <taxon>Fungi incertae sedis</taxon>
        <taxon>Mucoromycota</taxon>
        <taxon>Mortierellomycotina</taxon>
        <taxon>Mortierellomycetes</taxon>
        <taxon>Mortierellales</taxon>
        <taxon>Mortierellaceae</taxon>
        <taxon>Entomortierella</taxon>
    </lineage>
</organism>
<feature type="region of interest" description="Disordered" evidence="1">
    <location>
        <begin position="356"/>
        <end position="454"/>
    </location>
</feature>
<dbReference type="AlphaFoldDB" id="A0A9P6N273"/>
<proteinExistence type="predicted"/>
<feature type="compositionally biased region" description="Polar residues" evidence="1">
    <location>
        <begin position="386"/>
        <end position="418"/>
    </location>
</feature>
<evidence type="ECO:0000313" key="3">
    <source>
        <dbReference type="Proteomes" id="UP000703661"/>
    </source>
</evidence>
<dbReference type="CDD" id="cd00067">
    <property type="entry name" value="GAL4"/>
    <property type="match status" value="1"/>
</dbReference>
<evidence type="ECO:0000313" key="2">
    <source>
        <dbReference type="EMBL" id="KAG0021851.1"/>
    </source>
</evidence>
<feature type="compositionally biased region" description="Polar residues" evidence="1">
    <location>
        <begin position="356"/>
        <end position="375"/>
    </location>
</feature>
<dbReference type="Proteomes" id="UP000703661">
    <property type="component" value="Unassembled WGS sequence"/>
</dbReference>
<feature type="region of interest" description="Disordered" evidence="1">
    <location>
        <begin position="551"/>
        <end position="578"/>
    </location>
</feature>
<feature type="compositionally biased region" description="Low complexity" evidence="1">
    <location>
        <begin position="424"/>
        <end position="440"/>
    </location>
</feature>